<dbReference type="InterPro" id="IPR004322">
    <property type="entry name" value="Plasmid_replicase_bac"/>
</dbReference>
<evidence type="ECO:0000256" key="1">
    <source>
        <dbReference type="SAM" id="MobiDB-lite"/>
    </source>
</evidence>
<organism evidence="2 3">
    <name type="scientific">Corynebacterium haemomassiliense</name>
    <dbReference type="NCBI Taxonomy" id="2754726"/>
    <lineage>
        <taxon>Bacteria</taxon>
        <taxon>Bacillati</taxon>
        <taxon>Actinomycetota</taxon>
        <taxon>Actinomycetes</taxon>
        <taxon>Mycobacteriales</taxon>
        <taxon>Corynebacteriaceae</taxon>
        <taxon>Corynebacterium</taxon>
    </lineage>
</organism>
<sequence>MILSNDSSPGTLTGARVGTPSRVRQDCAGLDDTPASQLDREKLLQHLGRDALHGSISRDFQSAYRVVVDEETGKKRSVPRLYRTDSEKLGRCEYVMLTNKQYSAVMVIDVDQPGESGGHPVHLNAYVKSVIFALVQRGIGPAWAGINPLSGKAQFIWLIDPVYTGKNKHSSNMELLKATSQELGALLAHDPHFAHRFSRSPFYTGKSVETSYRKQQKPQKRTPPPDSHPRRIKNVDTFELQACNLPTDKRKCPLKGVSNPKTYLLFCLES</sequence>
<dbReference type="Proteomes" id="UP000523682">
    <property type="component" value="Unassembled WGS sequence"/>
</dbReference>
<keyword evidence="3" id="KW-1185">Reference proteome</keyword>
<accession>A0A7W2EBM3</accession>
<feature type="region of interest" description="Disordered" evidence="1">
    <location>
        <begin position="206"/>
        <end position="233"/>
    </location>
</feature>
<comment type="caution">
    <text evidence="2">The sequence shown here is derived from an EMBL/GenBank/DDBJ whole genome shotgun (WGS) entry which is preliminary data.</text>
</comment>
<dbReference type="Pfam" id="PF03090">
    <property type="entry name" value="Replicase"/>
    <property type="match status" value="1"/>
</dbReference>
<protein>
    <submittedName>
        <fullName evidence="2">Replication initiation protein</fullName>
    </submittedName>
</protein>
<feature type="region of interest" description="Disordered" evidence="1">
    <location>
        <begin position="1"/>
        <end position="32"/>
    </location>
</feature>
<feature type="compositionally biased region" description="Polar residues" evidence="1">
    <location>
        <begin position="1"/>
        <end position="11"/>
    </location>
</feature>
<name>A0A7W2EBM3_9CORY</name>
<dbReference type="AlphaFoldDB" id="A0A7W2EBM3"/>
<dbReference type="RefSeq" id="WP_181889320.1">
    <property type="nucleotide sequence ID" value="NZ_JACDTZ010000001.1"/>
</dbReference>
<reference evidence="2 3" key="1">
    <citation type="submission" date="2020-07" db="EMBL/GenBank/DDBJ databases">
        <title>Draft genome and description of Corynebacterium haemomassiliense strain Marseile-Q3615 sp. nov.</title>
        <authorList>
            <person name="Boxberger M."/>
            <person name="La Scola B."/>
        </authorList>
    </citation>
    <scope>NUCLEOTIDE SEQUENCE [LARGE SCALE GENOMIC DNA]</scope>
    <source>
        <strain evidence="2 3">Marseille-Q3615</strain>
    </source>
</reference>
<gene>
    <name evidence="2" type="ORF">H0193_08020</name>
</gene>
<dbReference type="EMBL" id="JACDTZ010000001">
    <property type="protein sequence ID" value="MBA5244753.1"/>
    <property type="molecule type" value="Genomic_DNA"/>
</dbReference>
<evidence type="ECO:0000313" key="3">
    <source>
        <dbReference type="Proteomes" id="UP000523682"/>
    </source>
</evidence>
<proteinExistence type="predicted"/>
<evidence type="ECO:0000313" key="2">
    <source>
        <dbReference type="EMBL" id="MBA5244753.1"/>
    </source>
</evidence>